<dbReference type="eggNOG" id="COG2207">
    <property type="taxonomic scope" value="Bacteria"/>
</dbReference>
<name>A0A0U1P605_PHOLE</name>
<evidence type="ECO:0000259" key="5">
    <source>
        <dbReference type="PROSITE" id="PS01124"/>
    </source>
</evidence>
<dbReference type="InterPro" id="IPR011006">
    <property type="entry name" value="CheY-like_superfamily"/>
</dbReference>
<dbReference type="GO" id="GO:0003700">
    <property type="term" value="F:DNA-binding transcription factor activity"/>
    <property type="evidence" value="ECO:0007669"/>
    <property type="project" value="InterPro"/>
</dbReference>
<dbReference type="GO" id="GO:0000160">
    <property type="term" value="P:phosphorelay signal transduction system"/>
    <property type="evidence" value="ECO:0007669"/>
    <property type="project" value="InterPro"/>
</dbReference>
<sequence length="233" mass="26394">MIWVNCCHREKHTSTKDILLQYHNLVDVSPFEILLTMTGFELIFIEIQDSQSNGFKLLRTIKQRFPEVKVVIVYHDLDAELAVSALRAGAEDILSSNATRQKVDACLTRLHTHDDNMINAEDISQRELSILPALTIIDKDISAPLREEELASACQFSSTYFSRLFHNIMGVTLKQYIIKKRLDLACGLLSSDQEKISAVALSAGFKDVSYFSRVFKKHIGCSPGEFRASRQKK</sequence>
<dbReference type="InterPro" id="IPR018062">
    <property type="entry name" value="HTH_AraC-typ_CS"/>
</dbReference>
<dbReference type="SMART" id="SM00342">
    <property type="entry name" value="HTH_ARAC"/>
    <property type="match status" value="1"/>
</dbReference>
<protein>
    <submittedName>
        <fullName evidence="7">Bacterial regulatory helix-turn-helix s, AraC family protein</fullName>
    </submittedName>
</protein>
<dbReference type="HOGENOM" id="CLU_000445_5_3_6"/>
<evidence type="ECO:0000256" key="1">
    <source>
        <dbReference type="ARBA" id="ARBA00023015"/>
    </source>
</evidence>
<organism evidence="7 8">
    <name type="scientific">Photobacterium leiognathi lrivu.4.1</name>
    <dbReference type="NCBI Taxonomy" id="1248232"/>
    <lineage>
        <taxon>Bacteria</taxon>
        <taxon>Pseudomonadati</taxon>
        <taxon>Pseudomonadota</taxon>
        <taxon>Gammaproteobacteria</taxon>
        <taxon>Vibrionales</taxon>
        <taxon>Vibrionaceae</taxon>
        <taxon>Photobacterium</taxon>
    </lineage>
</organism>
<dbReference type="InterPro" id="IPR018060">
    <property type="entry name" value="HTH_AraC"/>
</dbReference>
<dbReference type="PRINTS" id="PR00032">
    <property type="entry name" value="HTHARAC"/>
</dbReference>
<dbReference type="RefSeq" id="WP_023932537.1">
    <property type="nucleotide sequence ID" value="NZ_DF196819.1"/>
</dbReference>
<dbReference type="PROSITE" id="PS00041">
    <property type="entry name" value="HTH_ARAC_FAMILY_1"/>
    <property type="match status" value="1"/>
</dbReference>
<dbReference type="PROSITE" id="PS50110">
    <property type="entry name" value="RESPONSE_REGULATORY"/>
    <property type="match status" value="1"/>
</dbReference>
<dbReference type="PANTHER" id="PTHR43280">
    <property type="entry name" value="ARAC-FAMILY TRANSCRIPTIONAL REGULATOR"/>
    <property type="match status" value="1"/>
</dbReference>
<dbReference type="GO" id="GO:0043565">
    <property type="term" value="F:sequence-specific DNA binding"/>
    <property type="evidence" value="ECO:0007669"/>
    <property type="project" value="InterPro"/>
</dbReference>
<dbReference type="PROSITE" id="PS01124">
    <property type="entry name" value="HTH_ARAC_FAMILY_2"/>
    <property type="match status" value="1"/>
</dbReference>
<dbReference type="SUPFAM" id="SSF46689">
    <property type="entry name" value="Homeodomain-like"/>
    <property type="match status" value="2"/>
</dbReference>
<proteinExistence type="predicted"/>
<dbReference type="Gene3D" id="3.40.50.2300">
    <property type="match status" value="1"/>
</dbReference>
<keyword evidence="2" id="KW-0238">DNA-binding</keyword>
<evidence type="ECO:0000259" key="6">
    <source>
        <dbReference type="PROSITE" id="PS50110"/>
    </source>
</evidence>
<dbReference type="Gene3D" id="1.10.10.60">
    <property type="entry name" value="Homeodomain-like"/>
    <property type="match status" value="2"/>
</dbReference>
<keyword evidence="1" id="KW-0805">Transcription regulation</keyword>
<feature type="domain" description="Response regulatory" evidence="6">
    <location>
        <begin position="1"/>
        <end position="111"/>
    </location>
</feature>
<evidence type="ECO:0000313" key="8">
    <source>
        <dbReference type="Proteomes" id="UP000030675"/>
    </source>
</evidence>
<evidence type="ECO:0000256" key="3">
    <source>
        <dbReference type="ARBA" id="ARBA00023163"/>
    </source>
</evidence>
<dbReference type="SUPFAM" id="SSF52172">
    <property type="entry name" value="CheY-like"/>
    <property type="match status" value="1"/>
</dbReference>
<dbReference type="InterPro" id="IPR009057">
    <property type="entry name" value="Homeodomain-like_sf"/>
</dbReference>
<dbReference type="AlphaFoldDB" id="A0A0U1P605"/>
<dbReference type="InterPro" id="IPR001789">
    <property type="entry name" value="Sig_transdc_resp-reg_receiver"/>
</dbReference>
<dbReference type="Proteomes" id="UP000030675">
    <property type="component" value="Unassembled WGS sequence"/>
</dbReference>
<comment type="caution">
    <text evidence="4">Lacks conserved residue(s) required for the propagation of feature annotation.</text>
</comment>
<dbReference type="PANTHER" id="PTHR43280:SF2">
    <property type="entry name" value="HTH-TYPE TRANSCRIPTIONAL REGULATOR EXSA"/>
    <property type="match status" value="1"/>
</dbReference>
<dbReference type="EMBL" id="DF196819">
    <property type="protein sequence ID" value="GAD29999.1"/>
    <property type="molecule type" value="Genomic_DNA"/>
</dbReference>
<keyword evidence="3" id="KW-0804">Transcription</keyword>
<reference evidence="8" key="1">
    <citation type="submission" date="2012-12" db="EMBL/GenBank/DDBJ databases">
        <title>Genome Sequence of Photobacterium leiognathi lrivu.4.1.</title>
        <authorList>
            <person name="Urbanczyk H."/>
            <person name="Ogura Y."/>
            <person name="Hayashi T."/>
            <person name="Dunlap P.V."/>
        </authorList>
    </citation>
    <scope>NUCLEOTIDE SEQUENCE [LARGE SCALE GENOMIC DNA]</scope>
    <source>
        <strain evidence="8">lrivu.4.1</strain>
    </source>
</reference>
<feature type="domain" description="HTH araC/xylS-type" evidence="5">
    <location>
        <begin position="131"/>
        <end position="229"/>
    </location>
</feature>
<evidence type="ECO:0000313" key="7">
    <source>
        <dbReference type="EMBL" id="GAD29999.1"/>
    </source>
</evidence>
<evidence type="ECO:0000256" key="4">
    <source>
        <dbReference type="PROSITE-ProRule" id="PRU00169"/>
    </source>
</evidence>
<accession>A0A0U1P605</accession>
<evidence type="ECO:0000256" key="2">
    <source>
        <dbReference type="ARBA" id="ARBA00023125"/>
    </source>
</evidence>
<gene>
    <name evidence="7" type="ORF">PLEI_1653</name>
</gene>
<dbReference type="InterPro" id="IPR020449">
    <property type="entry name" value="Tscrpt_reg_AraC-type_HTH"/>
</dbReference>
<dbReference type="Pfam" id="PF12833">
    <property type="entry name" value="HTH_18"/>
    <property type="match status" value="1"/>
</dbReference>